<dbReference type="EnsemblMetazoa" id="Aqu2.1.43263_001">
    <property type="protein sequence ID" value="Aqu2.1.43263_001"/>
    <property type="gene ID" value="Aqu2.1.43263"/>
</dbReference>
<sequence length="156" mass="17172">MMQAHQQQALPMDLPSYSALIKENVKGDHDGESPPAYQSSQYTIVHSLPILIPNGSFQLVANHSLPRKRRDHHLKASMFLAVLYTVSASWLSLLCSIPAIVYSLKARAAEARHDKGSMVKYRRKSFICNLLSLFGGAVSVLLVSGACAVLLSMTQY</sequence>
<name>A0A1X7VV36_AMPQE</name>
<feature type="transmembrane region" description="Helical" evidence="1">
    <location>
        <begin position="125"/>
        <end position="151"/>
    </location>
</feature>
<accession>A0A1X7VV36</accession>
<feature type="transmembrane region" description="Helical" evidence="1">
    <location>
        <begin position="78"/>
        <end position="104"/>
    </location>
</feature>
<reference evidence="2" key="1">
    <citation type="submission" date="2017-05" db="UniProtKB">
        <authorList>
            <consortium name="EnsemblMetazoa"/>
        </authorList>
    </citation>
    <scope>IDENTIFICATION</scope>
</reference>
<keyword evidence="1" id="KW-1133">Transmembrane helix</keyword>
<proteinExistence type="predicted"/>
<keyword evidence="1" id="KW-0472">Membrane</keyword>
<protein>
    <submittedName>
        <fullName evidence="2">Uncharacterized protein</fullName>
    </submittedName>
</protein>
<evidence type="ECO:0000256" key="1">
    <source>
        <dbReference type="SAM" id="Phobius"/>
    </source>
</evidence>
<evidence type="ECO:0000313" key="2">
    <source>
        <dbReference type="EnsemblMetazoa" id="Aqu2.1.43263_001"/>
    </source>
</evidence>
<dbReference type="InParanoid" id="A0A1X7VV36"/>
<organism evidence="2">
    <name type="scientific">Amphimedon queenslandica</name>
    <name type="common">Sponge</name>
    <dbReference type="NCBI Taxonomy" id="400682"/>
    <lineage>
        <taxon>Eukaryota</taxon>
        <taxon>Metazoa</taxon>
        <taxon>Porifera</taxon>
        <taxon>Demospongiae</taxon>
        <taxon>Heteroscleromorpha</taxon>
        <taxon>Haplosclerida</taxon>
        <taxon>Niphatidae</taxon>
        <taxon>Amphimedon</taxon>
    </lineage>
</organism>
<dbReference type="AlphaFoldDB" id="A0A1X7VV36"/>
<keyword evidence="1" id="KW-0812">Transmembrane</keyword>